<protein>
    <submittedName>
        <fullName evidence="2">Uncharacterized protein</fullName>
    </submittedName>
</protein>
<dbReference type="EMBL" id="NMUH01000179">
    <property type="protein sequence ID" value="MQL73754.1"/>
    <property type="molecule type" value="Genomic_DNA"/>
</dbReference>
<comment type="caution">
    <text evidence="2">The sequence shown here is derived from an EMBL/GenBank/DDBJ whole genome shotgun (WGS) entry which is preliminary data.</text>
</comment>
<reference evidence="2" key="1">
    <citation type="submission" date="2017-07" db="EMBL/GenBank/DDBJ databases">
        <title>Taro Niue Genome Assembly and Annotation.</title>
        <authorList>
            <person name="Atibalentja N."/>
            <person name="Keating K."/>
            <person name="Fields C.J."/>
        </authorList>
    </citation>
    <scope>NUCLEOTIDE SEQUENCE</scope>
    <source>
        <strain evidence="2">Niue_2</strain>
        <tissue evidence="2">Leaf</tissue>
    </source>
</reference>
<proteinExistence type="predicted"/>
<name>A0A843TWL7_COLES</name>
<gene>
    <name evidence="2" type="ORF">Taro_006108</name>
</gene>
<sequence length="116" mass="13010">MRLFSNSMQEQRDVCSATLRTKPVLTDASNTLHVGACSSYEEAPLISLTTGAGNGCGDNPCWCHYLQSGYSCDWGQQVMHATILEMFDIAVAIFFFFLVTRKPRPVWLCGFRDWCS</sequence>
<organism evidence="2 3">
    <name type="scientific">Colocasia esculenta</name>
    <name type="common">Wild taro</name>
    <name type="synonym">Arum esculentum</name>
    <dbReference type="NCBI Taxonomy" id="4460"/>
    <lineage>
        <taxon>Eukaryota</taxon>
        <taxon>Viridiplantae</taxon>
        <taxon>Streptophyta</taxon>
        <taxon>Embryophyta</taxon>
        <taxon>Tracheophyta</taxon>
        <taxon>Spermatophyta</taxon>
        <taxon>Magnoliopsida</taxon>
        <taxon>Liliopsida</taxon>
        <taxon>Araceae</taxon>
        <taxon>Aroideae</taxon>
        <taxon>Colocasieae</taxon>
        <taxon>Colocasia</taxon>
    </lineage>
</organism>
<evidence type="ECO:0000313" key="2">
    <source>
        <dbReference type="EMBL" id="MQL73754.1"/>
    </source>
</evidence>
<keyword evidence="1" id="KW-0472">Membrane</keyword>
<keyword evidence="1" id="KW-1133">Transmembrane helix</keyword>
<feature type="transmembrane region" description="Helical" evidence="1">
    <location>
        <begin position="78"/>
        <end position="99"/>
    </location>
</feature>
<keyword evidence="1" id="KW-0812">Transmembrane</keyword>
<dbReference type="Proteomes" id="UP000652761">
    <property type="component" value="Unassembled WGS sequence"/>
</dbReference>
<evidence type="ECO:0000256" key="1">
    <source>
        <dbReference type="SAM" id="Phobius"/>
    </source>
</evidence>
<accession>A0A843TWL7</accession>
<evidence type="ECO:0000313" key="3">
    <source>
        <dbReference type="Proteomes" id="UP000652761"/>
    </source>
</evidence>
<dbReference type="AlphaFoldDB" id="A0A843TWL7"/>
<keyword evidence="3" id="KW-1185">Reference proteome</keyword>